<gene>
    <name evidence="5" type="ORF">OCL06_05225</name>
</gene>
<dbReference type="InterPro" id="IPR029000">
    <property type="entry name" value="Cyclophilin-like_dom_sf"/>
</dbReference>
<dbReference type="EMBL" id="JAOTJC010000006">
    <property type="protein sequence ID" value="MCU7553995.1"/>
    <property type="molecule type" value="Genomic_DNA"/>
</dbReference>
<keyword evidence="6" id="KW-1185">Reference proteome</keyword>
<feature type="domain" description="Carboxyltransferase" evidence="4">
    <location>
        <begin position="30"/>
        <end position="310"/>
    </location>
</feature>
<dbReference type="RefSeq" id="WP_262992687.1">
    <property type="nucleotide sequence ID" value="NZ_JAOTJC010000006.1"/>
</dbReference>
<evidence type="ECO:0000313" key="6">
    <source>
        <dbReference type="Proteomes" id="UP001209257"/>
    </source>
</evidence>
<dbReference type="Proteomes" id="UP001209257">
    <property type="component" value="Unassembled WGS sequence"/>
</dbReference>
<reference evidence="6" key="1">
    <citation type="submission" date="2023-07" db="EMBL/GenBank/DDBJ databases">
        <title>Study on multiphase classification of strain Alteromonas salexigens isolated from the Yellow Sea.</title>
        <authorList>
            <person name="Sun L."/>
        </authorList>
    </citation>
    <scope>NUCLEOTIDE SEQUENCE [LARGE SCALE GENOMIC DNA]</scope>
    <source>
        <strain evidence="6">ASW11-19</strain>
    </source>
</reference>
<evidence type="ECO:0000259" key="4">
    <source>
        <dbReference type="SMART" id="SM00797"/>
    </source>
</evidence>
<evidence type="ECO:0000256" key="1">
    <source>
        <dbReference type="ARBA" id="ARBA00022741"/>
    </source>
</evidence>
<evidence type="ECO:0000256" key="3">
    <source>
        <dbReference type="ARBA" id="ARBA00022840"/>
    </source>
</evidence>
<dbReference type="SMART" id="SM00797">
    <property type="entry name" value="AHS2"/>
    <property type="match status" value="1"/>
</dbReference>
<dbReference type="Pfam" id="PF02626">
    <property type="entry name" value="CT_A_B"/>
    <property type="match status" value="1"/>
</dbReference>
<evidence type="ECO:0000256" key="2">
    <source>
        <dbReference type="ARBA" id="ARBA00022801"/>
    </source>
</evidence>
<organism evidence="5 6">
    <name type="scientific">Alteromonas salexigens</name>
    <dbReference type="NCBI Taxonomy" id="2982530"/>
    <lineage>
        <taxon>Bacteria</taxon>
        <taxon>Pseudomonadati</taxon>
        <taxon>Pseudomonadota</taxon>
        <taxon>Gammaproteobacteria</taxon>
        <taxon>Alteromonadales</taxon>
        <taxon>Alteromonadaceae</taxon>
        <taxon>Alteromonas/Salinimonas group</taxon>
        <taxon>Alteromonas</taxon>
    </lineage>
</organism>
<name>A0ABT2VLN8_9ALTE</name>
<comment type="caution">
    <text evidence="5">The sequence shown here is derived from an EMBL/GenBank/DDBJ whole genome shotgun (WGS) entry which is preliminary data.</text>
</comment>
<proteinExistence type="predicted"/>
<protein>
    <submittedName>
        <fullName evidence="5">Biotin-dependent carboxyltransferase family protein</fullName>
    </submittedName>
</protein>
<dbReference type="PANTHER" id="PTHR43309:SF4">
    <property type="entry name" value="CARBOXYLTRANSFERASE DOMAIN-CONTAINING PROTEIN"/>
    <property type="match status" value="1"/>
</dbReference>
<keyword evidence="3" id="KW-0067">ATP-binding</keyword>
<dbReference type="InterPro" id="IPR052708">
    <property type="entry name" value="PxpC"/>
</dbReference>
<evidence type="ECO:0000313" key="5">
    <source>
        <dbReference type="EMBL" id="MCU7553995.1"/>
    </source>
</evidence>
<accession>A0ABT2VLN8</accession>
<keyword evidence="2" id="KW-0378">Hydrolase</keyword>
<dbReference type="SUPFAM" id="SSF50891">
    <property type="entry name" value="Cyclophilin-like"/>
    <property type="match status" value="1"/>
</dbReference>
<keyword evidence="1" id="KW-0547">Nucleotide-binding</keyword>
<dbReference type="InterPro" id="IPR003778">
    <property type="entry name" value="CT_A_B"/>
</dbReference>
<dbReference type="Gene3D" id="2.40.100.10">
    <property type="entry name" value="Cyclophilin-like"/>
    <property type="match status" value="1"/>
</dbReference>
<sequence length="318" mass="34906">MTTDKCCALMVKSPGMQALIMDDGRGAAQQQGFSESGPMDDDAFFWANWLCENPSSTPQIEWVGEAEFEATQTINVAVTGPGAEVQVNGKSHAMWTTLRLKAGDRLSVTPDNMGTRHYLAVSGRWQVPKVARSASTVIREHLGGLSRDGSALVTGDAIPIDVRITEDIRELPEAMRPAYSPDTPFAVIPGYQYNWFSPVSQQLFFSSVYKITPQIDRMGYRLSGTAIQCSEHALRSEGITLGAIQLPPDGQPIVMMRDRQTLGGYPKLGCVSTNDISRLAQMVPGQPIEFEAQDAEQARATYLLKLRQRQLVTGSQYT</sequence>
<dbReference type="PANTHER" id="PTHR43309">
    <property type="entry name" value="5-OXOPROLINASE SUBUNIT C"/>
    <property type="match status" value="1"/>
</dbReference>